<reference evidence="1 2" key="1">
    <citation type="submission" date="2017-10" db="EMBL/GenBank/DDBJ databases">
        <title>Biodiversity and function of Thalassospira species in the particle-attached aromatic-hydrocarbon-degrading consortia from the surface seawater of the China South Sea.</title>
        <authorList>
            <person name="Dong C."/>
            <person name="Liu R."/>
            <person name="Shao Z."/>
        </authorList>
    </citation>
    <scope>NUCLEOTIDE SEQUENCE [LARGE SCALE GENOMIC DNA]</scope>
    <source>
        <strain evidence="1 2">CSC3H3</strain>
    </source>
</reference>
<evidence type="ECO:0000313" key="2">
    <source>
        <dbReference type="Proteomes" id="UP000233458"/>
    </source>
</evidence>
<sequence length="238" mass="26459">MKVELLSSNLPEFFQNLGECSFHSSKVSGGVVELPSENQLLGLFEDLGGLVSDQVLGPVNYGNPWSIAGLRRDEVRNAAVLKWFLDPRGGHGLHAGLLNSFLANIPDFPLKPSSHCRLAVENCPDGSRDSRVDIRIDDPGNFFLIIEVKIDAGEQIDQLQRYCQIAEACARDGRPWKVIYLTCTGAVPKSAGIYFDDVVPYSWSKIASHLWDSAKKPKNGHEISRFFAKTFARHISRF</sequence>
<dbReference type="InterPro" id="IPR029470">
    <property type="entry name" value="PDDEXK_4"/>
</dbReference>
<dbReference type="Pfam" id="PF14281">
    <property type="entry name" value="PDDEXK_4"/>
    <property type="match status" value="1"/>
</dbReference>
<organism evidence="1 2">
    <name type="scientific">Thalassospira marina</name>
    <dbReference type="NCBI Taxonomy" id="2048283"/>
    <lineage>
        <taxon>Bacteria</taxon>
        <taxon>Pseudomonadati</taxon>
        <taxon>Pseudomonadota</taxon>
        <taxon>Alphaproteobacteria</taxon>
        <taxon>Rhodospirillales</taxon>
        <taxon>Thalassospiraceae</taxon>
        <taxon>Thalassospira</taxon>
    </lineage>
</organism>
<accession>A0ABM6QAE0</accession>
<name>A0ABM6QAE0_9PROT</name>
<protein>
    <recommendedName>
        <fullName evidence="3">PD-(D/E)XK endonuclease-like domain-containing protein</fullName>
    </recommendedName>
</protein>
<gene>
    <name evidence="1" type="ORF">CSC3H3_12770</name>
</gene>
<evidence type="ECO:0000313" key="1">
    <source>
        <dbReference type="EMBL" id="AUG53489.1"/>
    </source>
</evidence>
<dbReference type="Proteomes" id="UP000233458">
    <property type="component" value="Chromosome"/>
</dbReference>
<evidence type="ECO:0008006" key="3">
    <source>
        <dbReference type="Google" id="ProtNLM"/>
    </source>
</evidence>
<proteinExistence type="predicted"/>
<dbReference type="EMBL" id="CP024199">
    <property type="protein sequence ID" value="AUG53489.1"/>
    <property type="molecule type" value="Genomic_DNA"/>
</dbReference>
<dbReference type="RefSeq" id="WP_101285068.1">
    <property type="nucleotide sequence ID" value="NZ_CP024199.1"/>
</dbReference>
<keyword evidence="2" id="KW-1185">Reference proteome</keyword>